<feature type="transmembrane region" description="Helical" evidence="6">
    <location>
        <begin position="413"/>
        <end position="435"/>
    </location>
</feature>
<evidence type="ECO:0000313" key="9">
    <source>
        <dbReference type="Proteomes" id="UP001445076"/>
    </source>
</evidence>
<dbReference type="Pfam" id="PF00151">
    <property type="entry name" value="Lipase"/>
    <property type="match status" value="1"/>
</dbReference>
<reference evidence="8 9" key="1">
    <citation type="journal article" date="2024" name="BMC Genomics">
        <title>Genome assembly of redclaw crayfish (Cherax quadricarinatus) provides insights into its immune adaptation and hypoxia tolerance.</title>
        <authorList>
            <person name="Liu Z."/>
            <person name="Zheng J."/>
            <person name="Li H."/>
            <person name="Fang K."/>
            <person name="Wang S."/>
            <person name="He J."/>
            <person name="Zhou D."/>
            <person name="Weng S."/>
            <person name="Chi M."/>
            <person name="Gu Z."/>
            <person name="He J."/>
            <person name="Li F."/>
            <person name="Wang M."/>
        </authorList>
    </citation>
    <scope>NUCLEOTIDE SEQUENCE [LARGE SCALE GENOMIC DNA]</scope>
    <source>
        <strain evidence="8">ZL_2023a</strain>
    </source>
</reference>
<dbReference type="AlphaFoldDB" id="A0AAW0WKU2"/>
<dbReference type="GO" id="GO:0016298">
    <property type="term" value="F:lipase activity"/>
    <property type="evidence" value="ECO:0007669"/>
    <property type="project" value="InterPro"/>
</dbReference>
<evidence type="ECO:0000256" key="1">
    <source>
        <dbReference type="ARBA" id="ARBA00004613"/>
    </source>
</evidence>
<sequence>MILNSNLKDKEHNDQMKMRPSLRSYVMNYDTPGLLLLLLNLLLGRDCALANMHHEILPSDAATSHVMPGFEVKGNWSKINHSNLSNVDYYQEKKENTIQSSSLTVKNFFLWTRKNSGNSSQENLDPTEDSTIIKSNFQPRQTYIIIHGFLGFGNEPWILHVKDKLLKVSDCNVISVDWPAGVSWMLLSYYTAVSTVPYVGQDTALLLKSLVAHKALNLKDVHFVGHSLGAHASGLASKPFKGKIGRITGLDPAGLTFHQVPPQERIDSSDAGYVDIMHANSCYNKWNPWGDCYGLNENLGHSDFWPNGGEHQPACQQANGDYGCDHMMAYKYYAESFDYGIDKTYFLARNCSDWATYKKGNCSCGDDAQYMGFFVNTRMNGTFYLKTNITSPFALEDAVCSPGNALYVEIQKILVILGAVFSVLVVLGSTVVVGITKGRKQQQVKSSLLTNEEGHEDESQMENESLASEREEGDVFECITDDEFYSDHSGKE</sequence>
<keyword evidence="6" id="KW-1133">Transmembrane helix</keyword>
<keyword evidence="6" id="KW-0472">Membrane</keyword>
<dbReference type="InterPro" id="IPR029058">
    <property type="entry name" value="AB_hydrolase_fold"/>
</dbReference>
<evidence type="ECO:0000313" key="8">
    <source>
        <dbReference type="EMBL" id="KAK8728409.1"/>
    </source>
</evidence>
<dbReference type="CDD" id="cd00707">
    <property type="entry name" value="Pancreat_lipase_like"/>
    <property type="match status" value="1"/>
</dbReference>
<gene>
    <name evidence="8" type="ORF">OTU49_009280</name>
</gene>
<protein>
    <recommendedName>
        <fullName evidence="7">Lipase domain-containing protein</fullName>
    </recommendedName>
</protein>
<evidence type="ECO:0000256" key="6">
    <source>
        <dbReference type="SAM" id="Phobius"/>
    </source>
</evidence>
<dbReference type="InterPro" id="IPR000734">
    <property type="entry name" value="TAG_lipase"/>
</dbReference>
<dbReference type="PANTHER" id="PTHR11610">
    <property type="entry name" value="LIPASE"/>
    <property type="match status" value="1"/>
</dbReference>
<dbReference type="Gene3D" id="3.40.50.1820">
    <property type="entry name" value="alpha/beta hydrolase"/>
    <property type="match status" value="1"/>
</dbReference>
<keyword evidence="3" id="KW-0964">Secreted</keyword>
<evidence type="ECO:0000259" key="7">
    <source>
        <dbReference type="Pfam" id="PF00151"/>
    </source>
</evidence>
<name>A0AAW0WKU2_CHEQU</name>
<dbReference type="GO" id="GO:0016042">
    <property type="term" value="P:lipid catabolic process"/>
    <property type="evidence" value="ECO:0007669"/>
    <property type="project" value="TreeGrafter"/>
</dbReference>
<evidence type="ECO:0000256" key="3">
    <source>
        <dbReference type="ARBA" id="ARBA00022525"/>
    </source>
</evidence>
<dbReference type="SUPFAM" id="SSF53474">
    <property type="entry name" value="alpha/beta-Hydrolases"/>
    <property type="match status" value="1"/>
</dbReference>
<dbReference type="PRINTS" id="PR00821">
    <property type="entry name" value="TAGLIPASE"/>
</dbReference>
<comment type="similarity">
    <text evidence="2 4">Belongs to the AB hydrolase superfamily. Lipase family.</text>
</comment>
<keyword evidence="6" id="KW-0812">Transmembrane</keyword>
<dbReference type="InterPro" id="IPR013818">
    <property type="entry name" value="Lipase"/>
</dbReference>
<comment type="subcellular location">
    <subcellularLocation>
        <location evidence="1">Secreted</location>
    </subcellularLocation>
</comment>
<dbReference type="Proteomes" id="UP001445076">
    <property type="component" value="Unassembled WGS sequence"/>
</dbReference>
<evidence type="ECO:0000256" key="5">
    <source>
        <dbReference type="SAM" id="MobiDB-lite"/>
    </source>
</evidence>
<feature type="domain" description="Lipase" evidence="7">
    <location>
        <begin position="96"/>
        <end position="393"/>
    </location>
</feature>
<dbReference type="EMBL" id="JARKIK010000072">
    <property type="protein sequence ID" value="KAK8728409.1"/>
    <property type="molecule type" value="Genomic_DNA"/>
</dbReference>
<evidence type="ECO:0000256" key="2">
    <source>
        <dbReference type="ARBA" id="ARBA00010701"/>
    </source>
</evidence>
<organism evidence="8 9">
    <name type="scientific">Cherax quadricarinatus</name>
    <name type="common">Australian red claw crayfish</name>
    <dbReference type="NCBI Taxonomy" id="27406"/>
    <lineage>
        <taxon>Eukaryota</taxon>
        <taxon>Metazoa</taxon>
        <taxon>Ecdysozoa</taxon>
        <taxon>Arthropoda</taxon>
        <taxon>Crustacea</taxon>
        <taxon>Multicrustacea</taxon>
        <taxon>Malacostraca</taxon>
        <taxon>Eumalacostraca</taxon>
        <taxon>Eucarida</taxon>
        <taxon>Decapoda</taxon>
        <taxon>Pleocyemata</taxon>
        <taxon>Astacidea</taxon>
        <taxon>Parastacoidea</taxon>
        <taxon>Parastacidae</taxon>
        <taxon>Cherax</taxon>
    </lineage>
</organism>
<proteinExistence type="inferred from homology"/>
<keyword evidence="9" id="KW-1185">Reference proteome</keyword>
<dbReference type="GO" id="GO:0005615">
    <property type="term" value="C:extracellular space"/>
    <property type="evidence" value="ECO:0007669"/>
    <property type="project" value="TreeGrafter"/>
</dbReference>
<accession>A0AAW0WKU2</accession>
<dbReference type="InterPro" id="IPR033906">
    <property type="entry name" value="Lipase_N"/>
</dbReference>
<feature type="region of interest" description="Disordered" evidence="5">
    <location>
        <begin position="446"/>
        <end position="474"/>
    </location>
</feature>
<evidence type="ECO:0000256" key="4">
    <source>
        <dbReference type="RuleBase" id="RU004262"/>
    </source>
</evidence>
<comment type="caution">
    <text evidence="8">The sequence shown here is derived from an EMBL/GenBank/DDBJ whole genome shotgun (WGS) entry which is preliminary data.</text>
</comment>